<gene>
    <name evidence="1" type="ORF">DEHRE_13995</name>
</gene>
<evidence type="ECO:0000313" key="1">
    <source>
        <dbReference type="EMBL" id="AHF11039.1"/>
    </source>
</evidence>
<dbReference type="Proteomes" id="UP000018934">
    <property type="component" value="Chromosome"/>
</dbReference>
<organism evidence="1 2">
    <name type="scientific">Dehalobacter restrictus (strain DSM 9455 / PER-K23)</name>
    <dbReference type="NCBI Taxonomy" id="871738"/>
    <lineage>
        <taxon>Bacteria</taxon>
        <taxon>Bacillati</taxon>
        <taxon>Bacillota</taxon>
        <taxon>Clostridia</taxon>
        <taxon>Eubacteriales</taxon>
        <taxon>Desulfitobacteriaceae</taxon>
        <taxon>Dehalobacter</taxon>
    </lineage>
</organism>
<proteinExistence type="predicted"/>
<accession>A0ABN4BV16</accession>
<evidence type="ECO:0000313" key="2">
    <source>
        <dbReference type="Proteomes" id="UP000018934"/>
    </source>
</evidence>
<dbReference type="EMBL" id="CP007033">
    <property type="protein sequence ID" value="AHF11039.1"/>
    <property type="molecule type" value="Genomic_DNA"/>
</dbReference>
<keyword evidence="2" id="KW-1185">Reference proteome</keyword>
<name>A0ABN4BV16_DEHRP</name>
<reference evidence="1 2" key="1">
    <citation type="journal article" date="2013" name="Stand. Genomic Sci.">
        <title>Complete genome sequence of Dehalobacter restrictus PER-K23(T.).</title>
        <authorList>
            <person name="Kruse T."/>
            <person name="Maillard J."/>
            <person name="Goodwin L."/>
            <person name="Woyke T."/>
            <person name="Teshima H."/>
            <person name="Bruce D."/>
            <person name="Detter C."/>
            <person name="Tapia R."/>
            <person name="Han C."/>
            <person name="Huntemann M."/>
            <person name="Wei C.L."/>
            <person name="Han J."/>
            <person name="Chen A."/>
            <person name="Kyrpides N."/>
            <person name="Szeto E."/>
            <person name="Markowitz V."/>
            <person name="Ivanova N."/>
            <person name="Pagani I."/>
            <person name="Pati A."/>
            <person name="Pitluck S."/>
            <person name="Nolan M."/>
            <person name="Holliger C."/>
            <person name="Smidt H."/>
        </authorList>
    </citation>
    <scope>NUCLEOTIDE SEQUENCE [LARGE SCALE GENOMIC DNA]</scope>
    <source>
        <strain evidence="2">DSM 9455</strain>
    </source>
</reference>
<sequence length="43" mass="5007">MPNEDSVNMNCLMKKTCANKQKHVKIKHKNKQICSFEQKESGK</sequence>
<protein>
    <submittedName>
        <fullName evidence="1">Uncharacterized protein</fullName>
    </submittedName>
</protein>